<dbReference type="GO" id="GO:0006313">
    <property type="term" value="P:DNA transposition"/>
    <property type="evidence" value="ECO:0007669"/>
    <property type="project" value="InterPro"/>
</dbReference>
<dbReference type="Gene3D" id="1.10.10.60">
    <property type="entry name" value="Homeodomain-like"/>
    <property type="match status" value="1"/>
</dbReference>
<organism evidence="2 3">
    <name type="scientific">Actinospica durhamensis</name>
    <dbReference type="NCBI Taxonomy" id="1508375"/>
    <lineage>
        <taxon>Bacteria</taxon>
        <taxon>Bacillati</taxon>
        <taxon>Actinomycetota</taxon>
        <taxon>Actinomycetes</taxon>
        <taxon>Catenulisporales</taxon>
        <taxon>Actinospicaceae</taxon>
        <taxon>Actinospica</taxon>
    </lineage>
</organism>
<dbReference type="RefSeq" id="WP_212530738.1">
    <property type="nucleotide sequence ID" value="NZ_JAGSOG010000133.1"/>
</dbReference>
<evidence type="ECO:0000313" key="3">
    <source>
        <dbReference type="Proteomes" id="UP000675781"/>
    </source>
</evidence>
<dbReference type="InterPro" id="IPR051839">
    <property type="entry name" value="RD_transcriptional_regulator"/>
</dbReference>
<dbReference type="EMBL" id="JAGSOG010000133">
    <property type="protein sequence ID" value="MBR7836257.1"/>
    <property type="molecule type" value="Genomic_DNA"/>
</dbReference>
<reference evidence="2" key="1">
    <citation type="submission" date="2021-04" db="EMBL/GenBank/DDBJ databases">
        <title>Genome based classification of Actinospica acidithermotolerans sp. nov., an actinobacterium isolated from an Indonesian hot spring.</title>
        <authorList>
            <person name="Kusuma A.B."/>
            <person name="Putra K.E."/>
            <person name="Nafisah S."/>
            <person name="Loh J."/>
            <person name="Nouioui I."/>
            <person name="Goodfellow M."/>
        </authorList>
    </citation>
    <scope>NUCLEOTIDE SEQUENCE</scope>
    <source>
        <strain evidence="2">CSCA 57</strain>
    </source>
</reference>
<dbReference type="GO" id="GO:0003677">
    <property type="term" value="F:DNA binding"/>
    <property type="evidence" value="ECO:0007669"/>
    <property type="project" value="InterPro"/>
</dbReference>
<dbReference type="InterPro" id="IPR002514">
    <property type="entry name" value="Transposase_8"/>
</dbReference>
<keyword evidence="3" id="KW-1185">Reference proteome</keyword>
<keyword evidence="1" id="KW-0175">Coiled coil</keyword>
<gene>
    <name evidence="2" type="ORF">KDL01_23470</name>
</gene>
<dbReference type="PANTHER" id="PTHR33215:SF13">
    <property type="entry name" value="PROTEIN DISTAL ANTENNA"/>
    <property type="match status" value="1"/>
</dbReference>
<dbReference type="GO" id="GO:0004803">
    <property type="term" value="F:transposase activity"/>
    <property type="evidence" value="ECO:0007669"/>
    <property type="project" value="InterPro"/>
</dbReference>
<dbReference type="Proteomes" id="UP000675781">
    <property type="component" value="Unassembled WGS sequence"/>
</dbReference>
<comment type="caution">
    <text evidence="2">The sequence shown here is derived from an EMBL/GenBank/DDBJ whole genome shotgun (WGS) entry which is preliminary data.</text>
</comment>
<evidence type="ECO:0000313" key="2">
    <source>
        <dbReference type="EMBL" id="MBR7836257.1"/>
    </source>
</evidence>
<proteinExistence type="predicted"/>
<dbReference type="SUPFAM" id="SSF46689">
    <property type="entry name" value="Homeodomain-like"/>
    <property type="match status" value="1"/>
</dbReference>
<dbReference type="AlphaFoldDB" id="A0A941ETR3"/>
<protein>
    <submittedName>
        <fullName evidence="2">Transposase</fullName>
    </submittedName>
</protein>
<dbReference type="InterPro" id="IPR009057">
    <property type="entry name" value="Homeodomain-like_sf"/>
</dbReference>
<name>A0A941ETR3_9ACTN</name>
<dbReference type="PANTHER" id="PTHR33215">
    <property type="entry name" value="PROTEIN DISTAL ANTENNA"/>
    <property type="match status" value="1"/>
</dbReference>
<accession>A0A941ETR3</accession>
<dbReference type="Pfam" id="PF01527">
    <property type="entry name" value="HTH_Tnp_1"/>
    <property type="match status" value="1"/>
</dbReference>
<sequence length="100" mass="10990">MKHYPPQFKADAVALYHSRPGASAAQVARDPGIYPAMLLAWIKAADGPGEGVRDAVEPEPSAASSVEAENRALRRRVAELEEEREILRQAAKYFAGETKW</sequence>
<evidence type="ECO:0000256" key="1">
    <source>
        <dbReference type="SAM" id="Coils"/>
    </source>
</evidence>
<feature type="coiled-coil region" evidence="1">
    <location>
        <begin position="63"/>
        <end position="90"/>
    </location>
</feature>